<protein>
    <submittedName>
        <fullName evidence="4">Uncharacterized protein</fullName>
    </submittedName>
</protein>
<dbReference type="RefSeq" id="WP_071661876.1">
    <property type="nucleotide sequence ID" value="NZ_LUKY01000026.1"/>
</dbReference>
<dbReference type="EMBL" id="LUKY01000026">
    <property type="protein sequence ID" value="OIZ96256.1"/>
    <property type="molecule type" value="Genomic_DNA"/>
</dbReference>
<evidence type="ECO:0000313" key="5">
    <source>
        <dbReference type="Proteomes" id="UP000183924"/>
    </source>
</evidence>
<evidence type="ECO:0000256" key="2">
    <source>
        <dbReference type="ARBA" id="ARBA00023043"/>
    </source>
</evidence>
<dbReference type="Gene3D" id="1.25.40.20">
    <property type="entry name" value="Ankyrin repeat-containing domain"/>
    <property type="match status" value="1"/>
</dbReference>
<dbReference type="PANTHER" id="PTHR24198:SF194">
    <property type="entry name" value="INVERSIN-A"/>
    <property type="match status" value="1"/>
</dbReference>
<dbReference type="PROSITE" id="PS50297">
    <property type="entry name" value="ANK_REP_REGION"/>
    <property type="match status" value="2"/>
</dbReference>
<accession>A0A1J8NME8</accession>
<dbReference type="InterPro" id="IPR036770">
    <property type="entry name" value="Ankyrin_rpt-contain_sf"/>
</dbReference>
<sequence>MSLVFELYSAAKQDDLQRVKPLIEKGANVNATFFEAPLFYRLSIEGHEELIKLLIEEGGANVNAANADGATPLHWVCKNGYIEAAKLLIKKGANVNATISNHRWTPLHWACEKGLIKVAKLLIENGANLNATDIDGLTPLNLAYLHNHIELAKWLISRLLLKNLKEEEPDFIKHQDLSAYWKEQILKIKYLPQEEIIGGKTLTETILNKISSGKSDTLVSHSFHQLFKSLNSEAIKSQVSKIDQWDTTMSSPKLS</sequence>
<feature type="repeat" description="ANK" evidence="3">
    <location>
        <begin position="68"/>
        <end position="100"/>
    </location>
</feature>
<dbReference type="Pfam" id="PF12796">
    <property type="entry name" value="Ank_2"/>
    <property type="match status" value="1"/>
</dbReference>
<evidence type="ECO:0000256" key="1">
    <source>
        <dbReference type="ARBA" id="ARBA00022737"/>
    </source>
</evidence>
<dbReference type="PRINTS" id="PR01415">
    <property type="entry name" value="ANKYRIN"/>
</dbReference>
<dbReference type="STRING" id="1225476.A1D18_00535"/>
<proteinExistence type="predicted"/>
<dbReference type="InterPro" id="IPR002110">
    <property type="entry name" value="Ankyrin_rpt"/>
</dbReference>
<dbReference type="AlphaFoldDB" id="A0A1J8NME8"/>
<dbReference type="Pfam" id="PF13637">
    <property type="entry name" value="Ank_4"/>
    <property type="match status" value="1"/>
</dbReference>
<comment type="caution">
    <text evidence="4">The sequence shown here is derived from an EMBL/GenBank/DDBJ whole genome shotgun (WGS) entry which is preliminary data.</text>
</comment>
<keyword evidence="5" id="KW-1185">Reference proteome</keyword>
<dbReference type="SMART" id="SM00248">
    <property type="entry name" value="ANK"/>
    <property type="match status" value="5"/>
</dbReference>
<dbReference type="PROSITE" id="PS50088">
    <property type="entry name" value="ANK_REPEAT"/>
    <property type="match status" value="2"/>
</dbReference>
<feature type="repeat" description="ANK" evidence="3">
    <location>
        <begin position="102"/>
        <end position="134"/>
    </location>
</feature>
<dbReference type="SUPFAM" id="SSF48403">
    <property type="entry name" value="Ankyrin repeat"/>
    <property type="match status" value="1"/>
</dbReference>
<dbReference type="PANTHER" id="PTHR24198">
    <property type="entry name" value="ANKYRIN REPEAT AND PROTEIN KINASE DOMAIN-CONTAINING PROTEIN"/>
    <property type="match status" value="1"/>
</dbReference>
<reference evidence="4 5" key="1">
    <citation type="submission" date="2016-03" db="EMBL/GenBank/DDBJ databases">
        <title>Comparative genomics of Rickettsiella.</title>
        <authorList>
            <person name="Chandler C."/>
            <person name="Wang Y."/>
        </authorList>
    </citation>
    <scope>NUCLEOTIDE SEQUENCE [LARGE SCALE GENOMIC DNA]</scope>
    <source>
        <strain evidence="4 5">RCFS May 2013</strain>
    </source>
</reference>
<keyword evidence="2 3" id="KW-0040">ANK repeat</keyword>
<dbReference type="Proteomes" id="UP000183924">
    <property type="component" value="Unassembled WGS sequence"/>
</dbReference>
<name>A0A1J8NME8_9COXI</name>
<gene>
    <name evidence="4" type="ORF">A1D18_00535</name>
</gene>
<evidence type="ECO:0000256" key="3">
    <source>
        <dbReference type="PROSITE-ProRule" id="PRU00023"/>
    </source>
</evidence>
<evidence type="ECO:0000313" key="4">
    <source>
        <dbReference type="EMBL" id="OIZ96256.1"/>
    </source>
</evidence>
<organism evidence="4 5">
    <name type="scientific">Candidatus Rickettsiella isopodorum</name>
    <dbReference type="NCBI Taxonomy" id="1225476"/>
    <lineage>
        <taxon>Bacteria</taxon>
        <taxon>Pseudomonadati</taxon>
        <taxon>Pseudomonadota</taxon>
        <taxon>Gammaproteobacteria</taxon>
        <taxon>Legionellales</taxon>
        <taxon>Coxiellaceae</taxon>
        <taxon>Rickettsiella</taxon>
    </lineage>
</organism>
<keyword evidence="1" id="KW-0677">Repeat</keyword>
<dbReference type="OrthoDB" id="5630807at2"/>